<keyword evidence="10" id="KW-1185">Reference proteome</keyword>
<dbReference type="InterPro" id="IPR002898">
    <property type="entry name" value="MotA_ExbB_proton_chnl"/>
</dbReference>
<name>A0A517SFC1_9PLAN</name>
<dbReference type="GO" id="GO:0005886">
    <property type="term" value="C:plasma membrane"/>
    <property type="evidence" value="ECO:0007669"/>
    <property type="project" value="UniProtKB-SubCell"/>
</dbReference>
<keyword evidence="2" id="KW-1003">Cell membrane</keyword>
<evidence type="ECO:0000256" key="1">
    <source>
        <dbReference type="ARBA" id="ARBA00004651"/>
    </source>
</evidence>
<sequence length="221" mass="24302">MNVILHFTEPAIYGVQILAGLYGTFLVILLIRTIRQKKFATSEQADQFLDEVREKLYQKDFDGIAEICDSPEYWGKTTAQLVLVAVANRDRGPAKVRQLVADKFERGVLTDLRHKHAWVATVCRAAPLLGLLGTVTSMVLAFARLGSGGKEGIDPGKLAGDLSLALQATMLGLWIAVPMTLFGAMIGVRIGRLQDSVQDQMGEFLHDLEVVMRSPDQHRAA</sequence>
<keyword evidence="5 7" id="KW-0472">Membrane</keyword>
<dbReference type="GO" id="GO:0017038">
    <property type="term" value="P:protein import"/>
    <property type="evidence" value="ECO:0007669"/>
    <property type="project" value="TreeGrafter"/>
</dbReference>
<keyword evidence="6" id="KW-0813">Transport</keyword>
<evidence type="ECO:0000256" key="2">
    <source>
        <dbReference type="ARBA" id="ARBA00022475"/>
    </source>
</evidence>
<protein>
    <submittedName>
        <fullName evidence="9">Colicin uptake protein TolQ</fullName>
    </submittedName>
</protein>
<dbReference type="Proteomes" id="UP000315700">
    <property type="component" value="Chromosome"/>
</dbReference>
<keyword evidence="6" id="KW-0653">Protein transport</keyword>
<dbReference type="PANTHER" id="PTHR30625:SF17">
    <property type="entry name" value="TOLQ-RELATED"/>
    <property type="match status" value="1"/>
</dbReference>
<evidence type="ECO:0000259" key="8">
    <source>
        <dbReference type="Pfam" id="PF01618"/>
    </source>
</evidence>
<dbReference type="OrthoDB" id="9809716at2"/>
<evidence type="ECO:0000256" key="7">
    <source>
        <dbReference type="SAM" id="Phobius"/>
    </source>
</evidence>
<dbReference type="Pfam" id="PF01618">
    <property type="entry name" value="MotA_ExbB"/>
    <property type="match status" value="1"/>
</dbReference>
<dbReference type="PANTHER" id="PTHR30625">
    <property type="entry name" value="PROTEIN TOLQ"/>
    <property type="match status" value="1"/>
</dbReference>
<proteinExistence type="inferred from homology"/>
<comment type="similarity">
    <text evidence="6">Belongs to the exbB/tolQ family.</text>
</comment>
<evidence type="ECO:0000256" key="3">
    <source>
        <dbReference type="ARBA" id="ARBA00022692"/>
    </source>
</evidence>
<organism evidence="9 10">
    <name type="scientific">Caulifigura coniformis</name>
    <dbReference type="NCBI Taxonomy" id="2527983"/>
    <lineage>
        <taxon>Bacteria</taxon>
        <taxon>Pseudomonadati</taxon>
        <taxon>Planctomycetota</taxon>
        <taxon>Planctomycetia</taxon>
        <taxon>Planctomycetales</taxon>
        <taxon>Planctomycetaceae</taxon>
        <taxon>Caulifigura</taxon>
    </lineage>
</organism>
<feature type="transmembrane region" description="Helical" evidence="7">
    <location>
        <begin position="12"/>
        <end position="31"/>
    </location>
</feature>
<dbReference type="InterPro" id="IPR050790">
    <property type="entry name" value="ExbB/TolQ_transport"/>
</dbReference>
<dbReference type="KEGG" id="ccos:Pan44_28600"/>
<dbReference type="RefSeq" id="WP_145030644.1">
    <property type="nucleotide sequence ID" value="NZ_CP036271.1"/>
</dbReference>
<feature type="transmembrane region" description="Helical" evidence="7">
    <location>
        <begin position="125"/>
        <end position="145"/>
    </location>
</feature>
<dbReference type="EMBL" id="CP036271">
    <property type="protein sequence ID" value="QDT54822.1"/>
    <property type="molecule type" value="Genomic_DNA"/>
</dbReference>
<evidence type="ECO:0000256" key="6">
    <source>
        <dbReference type="RuleBase" id="RU004057"/>
    </source>
</evidence>
<reference evidence="9 10" key="1">
    <citation type="submission" date="2019-02" db="EMBL/GenBank/DDBJ databases">
        <title>Deep-cultivation of Planctomycetes and their phenomic and genomic characterization uncovers novel biology.</title>
        <authorList>
            <person name="Wiegand S."/>
            <person name="Jogler M."/>
            <person name="Boedeker C."/>
            <person name="Pinto D."/>
            <person name="Vollmers J."/>
            <person name="Rivas-Marin E."/>
            <person name="Kohn T."/>
            <person name="Peeters S.H."/>
            <person name="Heuer A."/>
            <person name="Rast P."/>
            <person name="Oberbeckmann S."/>
            <person name="Bunk B."/>
            <person name="Jeske O."/>
            <person name="Meyerdierks A."/>
            <person name="Storesund J.E."/>
            <person name="Kallscheuer N."/>
            <person name="Luecker S."/>
            <person name="Lage O.M."/>
            <person name="Pohl T."/>
            <person name="Merkel B.J."/>
            <person name="Hornburger P."/>
            <person name="Mueller R.-W."/>
            <person name="Bruemmer F."/>
            <person name="Labrenz M."/>
            <person name="Spormann A.M."/>
            <person name="Op den Camp H."/>
            <person name="Overmann J."/>
            <person name="Amann R."/>
            <person name="Jetten M.S.M."/>
            <person name="Mascher T."/>
            <person name="Medema M.H."/>
            <person name="Devos D.P."/>
            <person name="Kaster A.-K."/>
            <person name="Ovreas L."/>
            <person name="Rohde M."/>
            <person name="Galperin M.Y."/>
            <person name="Jogler C."/>
        </authorList>
    </citation>
    <scope>NUCLEOTIDE SEQUENCE [LARGE SCALE GENOMIC DNA]</scope>
    <source>
        <strain evidence="9 10">Pan44</strain>
    </source>
</reference>
<feature type="domain" description="MotA/TolQ/ExbB proton channel" evidence="8">
    <location>
        <begin position="90"/>
        <end position="197"/>
    </location>
</feature>
<dbReference type="InParanoid" id="A0A517SFC1"/>
<evidence type="ECO:0000313" key="9">
    <source>
        <dbReference type="EMBL" id="QDT54822.1"/>
    </source>
</evidence>
<feature type="transmembrane region" description="Helical" evidence="7">
    <location>
        <begin position="165"/>
        <end position="188"/>
    </location>
</feature>
<keyword evidence="3 7" id="KW-0812">Transmembrane</keyword>
<evidence type="ECO:0000256" key="4">
    <source>
        <dbReference type="ARBA" id="ARBA00022989"/>
    </source>
</evidence>
<evidence type="ECO:0000256" key="5">
    <source>
        <dbReference type="ARBA" id="ARBA00023136"/>
    </source>
</evidence>
<gene>
    <name evidence="9" type="ORF">Pan44_28600</name>
</gene>
<comment type="subcellular location">
    <subcellularLocation>
        <location evidence="1">Cell membrane</location>
        <topology evidence="1">Multi-pass membrane protein</topology>
    </subcellularLocation>
    <subcellularLocation>
        <location evidence="6">Membrane</location>
        <topology evidence="6">Multi-pass membrane protein</topology>
    </subcellularLocation>
</comment>
<keyword evidence="4 7" id="KW-1133">Transmembrane helix</keyword>
<accession>A0A517SFC1</accession>
<evidence type="ECO:0000313" key="10">
    <source>
        <dbReference type="Proteomes" id="UP000315700"/>
    </source>
</evidence>
<dbReference type="AlphaFoldDB" id="A0A517SFC1"/>